<reference evidence="2 3" key="1">
    <citation type="submission" date="2011-02" db="EMBL/GenBank/DDBJ databases">
        <authorList>
            <person name="Nelson K.E."/>
            <person name="Sutton G."/>
            <person name="Torralba M."/>
            <person name="Durkin S."/>
            <person name="Harkins D."/>
            <person name="Montgomery R."/>
            <person name="Ziemer C."/>
            <person name="Klaassens E."/>
            <person name="Ocuiv P."/>
            <person name="Morrison M."/>
        </authorList>
    </citation>
    <scope>NUCLEOTIDE SEQUENCE [LARGE SCALE GENOMIC DNA]</scope>
    <source>
        <strain evidence="2 3">8</strain>
    </source>
</reference>
<evidence type="ECO:0000256" key="1">
    <source>
        <dbReference type="SAM" id="MobiDB-lite"/>
    </source>
</evidence>
<evidence type="ECO:0000313" key="2">
    <source>
        <dbReference type="EMBL" id="EGC03480.1"/>
    </source>
</evidence>
<evidence type="ECO:0000313" key="3">
    <source>
        <dbReference type="Proteomes" id="UP000004259"/>
    </source>
</evidence>
<keyword evidence="3" id="KW-1185">Reference proteome</keyword>
<protein>
    <submittedName>
        <fullName evidence="2">Conserved domain protein</fullName>
    </submittedName>
</protein>
<sequence>MLPPPVHTKLCRYKHNFPKECRGYPPLRITWGIFPQKNQNKIMRANKARMPAKERPAPHYRESEQNDP</sequence>
<dbReference type="EMBL" id="ADKM02000066">
    <property type="protein sequence ID" value="EGC03480.1"/>
    <property type="molecule type" value="Genomic_DNA"/>
</dbReference>
<feature type="region of interest" description="Disordered" evidence="1">
    <location>
        <begin position="47"/>
        <end position="68"/>
    </location>
</feature>
<dbReference type="STRING" id="246199.CUS_6613"/>
<name>E9SBE0_RUMAL</name>
<dbReference type="AlphaFoldDB" id="E9SBE0"/>
<accession>E9SBE0</accession>
<feature type="compositionally biased region" description="Basic and acidic residues" evidence="1">
    <location>
        <begin position="51"/>
        <end position="68"/>
    </location>
</feature>
<dbReference type="Proteomes" id="UP000004259">
    <property type="component" value="Unassembled WGS sequence"/>
</dbReference>
<organism evidence="2 3">
    <name type="scientific">Ruminococcus albus 8</name>
    <dbReference type="NCBI Taxonomy" id="246199"/>
    <lineage>
        <taxon>Bacteria</taxon>
        <taxon>Bacillati</taxon>
        <taxon>Bacillota</taxon>
        <taxon>Clostridia</taxon>
        <taxon>Eubacteriales</taxon>
        <taxon>Oscillospiraceae</taxon>
        <taxon>Ruminococcus</taxon>
    </lineage>
</organism>
<comment type="caution">
    <text evidence="2">The sequence shown here is derived from an EMBL/GenBank/DDBJ whole genome shotgun (WGS) entry which is preliminary data.</text>
</comment>
<gene>
    <name evidence="2" type="ORF">CUS_6613</name>
</gene>
<proteinExistence type="predicted"/>